<accession>A0A368SRI5</accession>
<name>A0A368SRI5_SETIT</name>
<proteinExistence type="predicted"/>
<evidence type="ECO:0000313" key="2">
    <source>
        <dbReference type="EMBL" id="RCV45032.1"/>
    </source>
</evidence>
<dbReference type="AlphaFoldDB" id="A0A368SRI5"/>
<evidence type="ECO:0000256" key="1">
    <source>
        <dbReference type="SAM" id="MobiDB-lite"/>
    </source>
</evidence>
<dbReference type="EMBL" id="CM003536">
    <property type="protein sequence ID" value="RCV45032.1"/>
    <property type="molecule type" value="Genomic_DNA"/>
</dbReference>
<gene>
    <name evidence="2" type="ORF">SETIT_9G420700v2</name>
</gene>
<protein>
    <submittedName>
        <fullName evidence="2">Uncharacterized protein</fullName>
    </submittedName>
</protein>
<sequence>MLASAGKKTWCTKPGAGGSSPGWMDFTKPAPSGPPNWVEDWDYTQVTAHEIMLWCIDDTVGLLKKNPPPPLGVHDADALIAEYERLSKCAETESVEIYAGTRMFLKLQVKTRQCYGEVVKGYMGGKKRLI</sequence>
<reference evidence="2" key="1">
    <citation type="journal article" date="2012" name="Nat. Biotechnol.">
        <title>Reference genome sequence of the model plant Setaria.</title>
        <authorList>
            <person name="Bennetzen J.L."/>
            <person name="Schmutz J."/>
            <person name="Wang H."/>
            <person name="Percifield R."/>
            <person name="Hawkins J."/>
            <person name="Pontaroli A.C."/>
            <person name="Estep M."/>
            <person name="Feng L."/>
            <person name="Vaughn J.N."/>
            <person name="Grimwood J."/>
            <person name="Jenkins J."/>
            <person name="Barry K."/>
            <person name="Lindquist E."/>
            <person name="Hellsten U."/>
            <person name="Deshpande S."/>
            <person name="Wang X."/>
            <person name="Wu X."/>
            <person name="Mitros T."/>
            <person name="Triplett J."/>
            <person name="Yang X."/>
            <person name="Ye C.Y."/>
            <person name="Mauro-Herrera M."/>
            <person name="Wang L."/>
            <person name="Li P."/>
            <person name="Sharma M."/>
            <person name="Sharma R."/>
            <person name="Ronald P.C."/>
            <person name="Panaud O."/>
            <person name="Kellogg E.A."/>
            <person name="Brutnell T.P."/>
            <person name="Doust A.N."/>
            <person name="Tuskan G.A."/>
            <person name="Rokhsar D."/>
            <person name="Devos K.M."/>
        </authorList>
    </citation>
    <scope>NUCLEOTIDE SEQUENCE [LARGE SCALE GENOMIC DNA]</scope>
    <source>
        <strain evidence="2">Yugu1</strain>
    </source>
</reference>
<feature type="region of interest" description="Disordered" evidence="1">
    <location>
        <begin position="1"/>
        <end position="29"/>
    </location>
</feature>
<organism evidence="2">
    <name type="scientific">Setaria italica</name>
    <name type="common">Foxtail millet</name>
    <name type="synonym">Panicum italicum</name>
    <dbReference type="NCBI Taxonomy" id="4555"/>
    <lineage>
        <taxon>Eukaryota</taxon>
        <taxon>Viridiplantae</taxon>
        <taxon>Streptophyta</taxon>
        <taxon>Embryophyta</taxon>
        <taxon>Tracheophyta</taxon>
        <taxon>Spermatophyta</taxon>
        <taxon>Magnoliopsida</taxon>
        <taxon>Liliopsida</taxon>
        <taxon>Poales</taxon>
        <taxon>Poaceae</taxon>
        <taxon>PACMAD clade</taxon>
        <taxon>Panicoideae</taxon>
        <taxon>Panicodae</taxon>
        <taxon>Paniceae</taxon>
        <taxon>Cenchrinae</taxon>
        <taxon>Setaria</taxon>
    </lineage>
</organism>
<reference evidence="2" key="2">
    <citation type="submission" date="2015-07" db="EMBL/GenBank/DDBJ databases">
        <authorList>
            <person name="Noorani M."/>
        </authorList>
    </citation>
    <scope>NUCLEOTIDE SEQUENCE</scope>
    <source>
        <strain evidence="2">Yugu1</strain>
    </source>
</reference>